<keyword evidence="1" id="KW-0812">Transmembrane</keyword>
<keyword evidence="3" id="KW-1185">Reference proteome</keyword>
<evidence type="ECO:0000313" key="3">
    <source>
        <dbReference type="Proteomes" id="UP000276133"/>
    </source>
</evidence>
<organism evidence="2 3">
    <name type="scientific">Brachionus plicatilis</name>
    <name type="common">Marine rotifer</name>
    <name type="synonym">Brachionus muelleri</name>
    <dbReference type="NCBI Taxonomy" id="10195"/>
    <lineage>
        <taxon>Eukaryota</taxon>
        <taxon>Metazoa</taxon>
        <taxon>Spiralia</taxon>
        <taxon>Gnathifera</taxon>
        <taxon>Rotifera</taxon>
        <taxon>Eurotatoria</taxon>
        <taxon>Monogononta</taxon>
        <taxon>Pseudotrocha</taxon>
        <taxon>Ploima</taxon>
        <taxon>Brachionidae</taxon>
        <taxon>Brachionus</taxon>
    </lineage>
</organism>
<dbReference type="AlphaFoldDB" id="A0A3M7T7Z1"/>
<evidence type="ECO:0000313" key="2">
    <source>
        <dbReference type="EMBL" id="RNA43997.1"/>
    </source>
</evidence>
<feature type="transmembrane region" description="Helical" evidence="1">
    <location>
        <begin position="58"/>
        <end position="79"/>
    </location>
</feature>
<accession>A0A3M7T7Z1</accession>
<dbReference type="Proteomes" id="UP000276133">
    <property type="component" value="Unassembled WGS sequence"/>
</dbReference>
<proteinExistence type="predicted"/>
<protein>
    <submittedName>
        <fullName evidence="2">Uncharacterized protein</fullName>
    </submittedName>
</protein>
<name>A0A3M7T7Z1_BRAPC</name>
<sequence>MLHRSLLKRNKLENFAIEIWLLICSRTAILPQNQSAVDARMNRILIISSRFLHNYFKLGTFFMILELLLSFLLVVVHTISFPDSLNIVLIELLSHQFNLNFMEGKIVKWTDRVKTLLATLAVK</sequence>
<dbReference type="EMBL" id="REGN01000165">
    <property type="protein sequence ID" value="RNA43997.1"/>
    <property type="molecule type" value="Genomic_DNA"/>
</dbReference>
<keyword evidence="1" id="KW-0472">Membrane</keyword>
<evidence type="ECO:0000256" key="1">
    <source>
        <dbReference type="SAM" id="Phobius"/>
    </source>
</evidence>
<reference evidence="2 3" key="1">
    <citation type="journal article" date="2018" name="Sci. Rep.">
        <title>Genomic signatures of local adaptation to the degree of environmental predictability in rotifers.</title>
        <authorList>
            <person name="Franch-Gras L."/>
            <person name="Hahn C."/>
            <person name="Garcia-Roger E.M."/>
            <person name="Carmona M.J."/>
            <person name="Serra M."/>
            <person name="Gomez A."/>
        </authorList>
    </citation>
    <scope>NUCLEOTIDE SEQUENCE [LARGE SCALE GENOMIC DNA]</scope>
    <source>
        <strain evidence="2">HYR1</strain>
    </source>
</reference>
<keyword evidence="1" id="KW-1133">Transmembrane helix</keyword>
<comment type="caution">
    <text evidence="2">The sequence shown here is derived from an EMBL/GenBank/DDBJ whole genome shotgun (WGS) entry which is preliminary data.</text>
</comment>
<gene>
    <name evidence="2" type="ORF">BpHYR1_050804</name>
</gene>